<evidence type="ECO:0000313" key="8">
    <source>
        <dbReference type="EMBL" id="MEM5536710.1"/>
    </source>
</evidence>
<dbReference type="NCBIfam" id="TIGR01214">
    <property type="entry name" value="rmlD"/>
    <property type="match status" value="1"/>
</dbReference>
<comment type="caution">
    <text evidence="8">The sequence shown here is derived from an EMBL/GenBank/DDBJ whole genome shotgun (WGS) entry which is preliminary data.</text>
</comment>
<dbReference type="SUPFAM" id="SSF51735">
    <property type="entry name" value="NAD(P)-binding Rossmann-fold domains"/>
    <property type="match status" value="1"/>
</dbReference>
<keyword evidence="6 8" id="KW-0560">Oxidoreductase</keyword>
<dbReference type="InterPro" id="IPR029903">
    <property type="entry name" value="RmlD-like-bd"/>
</dbReference>
<sequence>MDLELLLKPIKILITGAKGQVGTDLTRLGKTDSFFEIIALDKSALDITNAKQINDQLTHYLPDYVINCAAFDHVDEAEHKADLCYAVNAKGVETLALACADLSIPMFHLSTDYVFDGHYASGYTEDDEVAPLGVYGDSKWQGEELLRQVLPKHLILRVSWLFSGQGNNFVLRTLEAARTQNALEAVSDRRGCPTSASDVARVILAMLKQVHNGADAWGTYHYCGAEITNRYDFCKEILIAAGNYENFEVETLVPISSKDYVTEAQRPNTSVLTCKKLLSVFGIRQRPWRQELQWLMRVIYSSPKP</sequence>
<proteinExistence type="inferred from homology"/>
<keyword evidence="9" id="KW-1185">Reference proteome</keyword>
<dbReference type="RefSeq" id="WP_342854429.1">
    <property type="nucleotide sequence ID" value="NZ_JBBMRA010000008.1"/>
</dbReference>
<comment type="function">
    <text evidence="6">Catalyzes the reduction of dTDP-6-deoxy-L-lyxo-4-hexulose to yield dTDP-L-rhamnose.</text>
</comment>
<dbReference type="InterPro" id="IPR036291">
    <property type="entry name" value="NAD(P)-bd_dom_sf"/>
</dbReference>
<comment type="pathway">
    <text evidence="1 6">Carbohydrate biosynthesis; dTDP-L-rhamnose biosynthesis.</text>
</comment>
<dbReference type="InterPro" id="IPR005913">
    <property type="entry name" value="dTDP_dehydrorham_reduct"/>
</dbReference>
<dbReference type="Gene3D" id="3.40.50.720">
    <property type="entry name" value="NAD(P)-binding Rossmann-like Domain"/>
    <property type="match status" value="1"/>
</dbReference>
<comment type="similarity">
    <text evidence="2 6">Belongs to the dTDP-4-dehydrorhamnose reductase family.</text>
</comment>
<protein>
    <recommendedName>
        <fullName evidence="4 6">dTDP-4-dehydrorhamnose reductase</fullName>
        <ecNumber evidence="3 6">1.1.1.133</ecNumber>
    </recommendedName>
</protein>
<keyword evidence="6" id="KW-0521">NADP</keyword>
<feature type="domain" description="RmlD-like substrate binding" evidence="7">
    <location>
        <begin position="11"/>
        <end position="296"/>
    </location>
</feature>
<dbReference type="Gene3D" id="3.90.25.10">
    <property type="entry name" value="UDP-galactose 4-epimerase, domain 1"/>
    <property type="match status" value="1"/>
</dbReference>
<dbReference type="EMBL" id="JBBMRA010000008">
    <property type="protein sequence ID" value="MEM5536710.1"/>
    <property type="molecule type" value="Genomic_DNA"/>
</dbReference>
<evidence type="ECO:0000256" key="2">
    <source>
        <dbReference type="ARBA" id="ARBA00010944"/>
    </source>
</evidence>
<comment type="catalytic activity">
    <reaction evidence="5 6">
        <text>dTDP-beta-L-rhamnose + NADP(+) = dTDP-4-dehydro-beta-L-rhamnose + NADPH + H(+)</text>
        <dbReference type="Rhea" id="RHEA:21796"/>
        <dbReference type="ChEBI" id="CHEBI:15378"/>
        <dbReference type="ChEBI" id="CHEBI:57510"/>
        <dbReference type="ChEBI" id="CHEBI:57783"/>
        <dbReference type="ChEBI" id="CHEBI:58349"/>
        <dbReference type="ChEBI" id="CHEBI:62830"/>
        <dbReference type="EC" id="1.1.1.133"/>
    </reaction>
</comment>
<gene>
    <name evidence="8" type="primary">rfbD</name>
    <name evidence="8" type="ORF">WNY58_09945</name>
</gene>
<evidence type="ECO:0000259" key="7">
    <source>
        <dbReference type="Pfam" id="PF04321"/>
    </source>
</evidence>
<evidence type="ECO:0000256" key="4">
    <source>
        <dbReference type="ARBA" id="ARBA00017099"/>
    </source>
</evidence>
<dbReference type="CDD" id="cd05254">
    <property type="entry name" value="dTDP_HR_like_SDR_e"/>
    <property type="match status" value="1"/>
</dbReference>
<dbReference type="Proteomes" id="UP001449225">
    <property type="component" value="Unassembled WGS sequence"/>
</dbReference>
<evidence type="ECO:0000256" key="5">
    <source>
        <dbReference type="ARBA" id="ARBA00048200"/>
    </source>
</evidence>
<accession>A0ABU9TSN6</accession>
<reference evidence="8 9" key="1">
    <citation type="submission" date="2024-03" db="EMBL/GenBank/DDBJ databases">
        <title>Community enrichment and isolation of bacterial strains for fucoidan degradation.</title>
        <authorList>
            <person name="Sichert A."/>
        </authorList>
    </citation>
    <scope>NUCLEOTIDE SEQUENCE [LARGE SCALE GENOMIC DNA]</scope>
    <source>
        <strain evidence="8 9">AS76</strain>
    </source>
</reference>
<evidence type="ECO:0000256" key="3">
    <source>
        <dbReference type="ARBA" id="ARBA00012929"/>
    </source>
</evidence>
<dbReference type="PANTHER" id="PTHR10491:SF4">
    <property type="entry name" value="METHIONINE ADENOSYLTRANSFERASE 2 SUBUNIT BETA"/>
    <property type="match status" value="1"/>
</dbReference>
<name>A0ABU9TSN6_9GAMM</name>
<comment type="cofactor">
    <cofactor evidence="6">
        <name>Mg(2+)</name>
        <dbReference type="ChEBI" id="CHEBI:18420"/>
    </cofactor>
    <text evidence="6">Binds 1 Mg(2+) ion per monomer.</text>
</comment>
<dbReference type="EC" id="1.1.1.133" evidence="3 6"/>
<organism evidence="8 9">
    <name type="scientific">Neptuniibacter pectenicola</name>
    <dbReference type="NCBI Taxonomy" id="1806669"/>
    <lineage>
        <taxon>Bacteria</taxon>
        <taxon>Pseudomonadati</taxon>
        <taxon>Pseudomonadota</taxon>
        <taxon>Gammaproteobacteria</taxon>
        <taxon>Oceanospirillales</taxon>
        <taxon>Oceanospirillaceae</taxon>
        <taxon>Neptuniibacter</taxon>
    </lineage>
</organism>
<dbReference type="Pfam" id="PF04321">
    <property type="entry name" value="RmlD_sub_bind"/>
    <property type="match status" value="1"/>
</dbReference>
<evidence type="ECO:0000313" key="9">
    <source>
        <dbReference type="Proteomes" id="UP001449225"/>
    </source>
</evidence>
<evidence type="ECO:0000256" key="1">
    <source>
        <dbReference type="ARBA" id="ARBA00004781"/>
    </source>
</evidence>
<dbReference type="PANTHER" id="PTHR10491">
    <property type="entry name" value="DTDP-4-DEHYDRORHAMNOSE REDUCTASE"/>
    <property type="match status" value="1"/>
</dbReference>
<dbReference type="GO" id="GO:0008831">
    <property type="term" value="F:dTDP-4-dehydrorhamnose reductase activity"/>
    <property type="evidence" value="ECO:0007669"/>
    <property type="project" value="UniProtKB-EC"/>
</dbReference>
<evidence type="ECO:0000256" key="6">
    <source>
        <dbReference type="RuleBase" id="RU364082"/>
    </source>
</evidence>